<dbReference type="Proteomes" id="UP000324831">
    <property type="component" value="Unassembled WGS sequence"/>
</dbReference>
<sequence length="313" mass="36544">MGGGYAYNSSIPKTLKEALEKEGIAFISSISGEENKKNAYKAIFLDFKSEISKDIDGIDSNNIETDYSKIQTWCENLLNSAYSYSLWKKNKSNLVKYCSDRQPIKVESRLRRLGYKDWIKDDNQYKVIFSIYRFSFDFLEIINSAEPKQTPYIQTTKANDGFPRLKKWCTENLNLDTSKVEGVAIYSQLTWWCKPLGYDTIKGRIEKMYGESWKKESSSDVNANGTWDEIQKLWKDDFNVKSYVKDGYRQDQTLSAQEYKDWCDKTLNEKLYEDKAYIAHYKTFKSVCVEVNVQKKLKETKDLRRAIEEAGTK</sequence>
<organism evidence="1 2">
    <name type="scientific">Candidatus Mycoplasma haematohominis</name>
    <dbReference type="NCBI Taxonomy" id="1494318"/>
    <lineage>
        <taxon>Bacteria</taxon>
        <taxon>Bacillati</taxon>
        <taxon>Mycoplasmatota</taxon>
        <taxon>Mollicutes</taxon>
        <taxon>Mycoplasmataceae</taxon>
        <taxon>Mycoplasma</taxon>
    </lineage>
</organism>
<dbReference type="AlphaFoldDB" id="A0A478FR14"/>
<evidence type="ECO:0000313" key="2">
    <source>
        <dbReference type="Proteomes" id="UP000324831"/>
    </source>
</evidence>
<reference evidence="1 2" key="1">
    <citation type="submission" date="2019-01" db="EMBL/GenBank/DDBJ databases">
        <title>Draft genome sequences of Candidatus Mycoplasma haemohominis SWG34-3 identified from a patient with pyrexia, anemia and liver dysfunction.</title>
        <authorList>
            <person name="Sekizuka T."/>
            <person name="Hattori N."/>
            <person name="Katano H."/>
            <person name="Takuma T."/>
            <person name="Ito T."/>
            <person name="Arai N."/>
            <person name="Yanai R."/>
            <person name="Ishii S."/>
            <person name="Miura Y."/>
            <person name="Tokunaga T."/>
            <person name="Watanabe H."/>
            <person name="Nomura N."/>
            <person name="Eguchi J."/>
            <person name="Arai T."/>
            <person name="Hasegawa H."/>
            <person name="Nakamaki T."/>
            <person name="Wakita T."/>
            <person name="Niki Y."/>
            <person name="Kuroda M."/>
        </authorList>
    </citation>
    <scope>NUCLEOTIDE SEQUENCE [LARGE SCALE GENOMIC DNA]</scope>
    <source>
        <strain evidence="1">SWG34-3</strain>
    </source>
</reference>
<name>A0A478FR14_9MOLU</name>
<protein>
    <submittedName>
        <fullName evidence="1">Uncharacterized protein</fullName>
    </submittedName>
</protein>
<evidence type="ECO:0000313" key="1">
    <source>
        <dbReference type="EMBL" id="GCE63414.1"/>
    </source>
</evidence>
<accession>A0A478FR14</accession>
<proteinExistence type="predicted"/>
<comment type="caution">
    <text evidence="1">The sequence shown here is derived from an EMBL/GenBank/DDBJ whole genome shotgun (WGS) entry which is preliminary data.</text>
</comment>
<dbReference type="EMBL" id="BIMN01000002">
    <property type="protein sequence ID" value="GCE63414.1"/>
    <property type="molecule type" value="Genomic_DNA"/>
</dbReference>
<gene>
    <name evidence="1" type="ORF">MHSWG343_04100</name>
</gene>